<organism evidence="1 2">
    <name type="scientific">Panagrellus redivivus</name>
    <name type="common">Microworm</name>
    <dbReference type="NCBI Taxonomy" id="6233"/>
    <lineage>
        <taxon>Eukaryota</taxon>
        <taxon>Metazoa</taxon>
        <taxon>Ecdysozoa</taxon>
        <taxon>Nematoda</taxon>
        <taxon>Chromadorea</taxon>
        <taxon>Rhabditida</taxon>
        <taxon>Tylenchina</taxon>
        <taxon>Panagrolaimomorpha</taxon>
        <taxon>Panagrolaimoidea</taxon>
        <taxon>Panagrolaimidae</taxon>
        <taxon>Panagrellus</taxon>
    </lineage>
</organism>
<reference evidence="2" key="2">
    <citation type="submission" date="2020-10" db="UniProtKB">
        <authorList>
            <consortium name="WormBaseParasite"/>
        </authorList>
    </citation>
    <scope>IDENTIFICATION</scope>
</reference>
<reference evidence="1" key="1">
    <citation type="journal article" date="2013" name="Genetics">
        <title>The draft genome and transcriptome of Panagrellus redivivus are shaped by the harsh demands of a free-living lifestyle.</title>
        <authorList>
            <person name="Srinivasan J."/>
            <person name="Dillman A.R."/>
            <person name="Macchietto M.G."/>
            <person name="Heikkinen L."/>
            <person name="Lakso M."/>
            <person name="Fracchia K.M."/>
            <person name="Antoshechkin I."/>
            <person name="Mortazavi A."/>
            <person name="Wong G."/>
            <person name="Sternberg P.W."/>
        </authorList>
    </citation>
    <scope>NUCLEOTIDE SEQUENCE [LARGE SCALE GENOMIC DNA]</scope>
    <source>
        <strain evidence="1">MT8872</strain>
    </source>
</reference>
<dbReference type="Proteomes" id="UP000492821">
    <property type="component" value="Unassembled WGS sequence"/>
</dbReference>
<evidence type="ECO:0000313" key="1">
    <source>
        <dbReference type="Proteomes" id="UP000492821"/>
    </source>
</evidence>
<name>A0A7E4VGF5_PANRE</name>
<keyword evidence="1" id="KW-1185">Reference proteome</keyword>
<dbReference type="WBParaSite" id="Pan_g20511.t1">
    <property type="protein sequence ID" value="Pan_g20511.t1"/>
    <property type="gene ID" value="Pan_g20511"/>
</dbReference>
<sequence length="143" mass="16634">MKNELTLENLESKQQHLSTWSKPSKILVKVGSLLDQFITSWKSYEKRNNLDVSKSVRTVFEAKYEVERLIREIGDIAAETKQQRQQNLYFVNALKKYADTKIYLAMSICKSLMDDLIDALPALSQSEKDDYNNFFDTLNTDLK</sequence>
<protein>
    <submittedName>
        <fullName evidence="2">CRISPR type III A-associated protein Csm2</fullName>
    </submittedName>
</protein>
<dbReference type="AlphaFoldDB" id="A0A7E4VGF5"/>
<evidence type="ECO:0000313" key="2">
    <source>
        <dbReference type="WBParaSite" id="Pan_g20511.t1"/>
    </source>
</evidence>
<proteinExistence type="predicted"/>
<accession>A0A7E4VGF5</accession>